<dbReference type="CDD" id="cd04859">
    <property type="entry name" value="Prim_Pol"/>
    <property type="match status" value="1"/>
</dbReference>
<proteinExistence type="predicted"/>
<evidence type="ECO:0000259" key="1">
    <source>
        <dbReference type="SMART" id="SM00943"/>
    </source>
</evidence>
<dbReference type="EMBL" id="CP165734">
    <property type="protein sequence ID" value="XDV55272.1"/>
    <property type="molecule type" value="Genomic_DNA"/>
</dbReference>
<feature type="domain" description="DNA primase/polymerase bifunctional N-terminal" evidence="1">
    <location>
        <begin position="8"/>
        <end position="175"/>
    </location>
</feature>
<dbReference type="InterPro" id="IPR014819">
    <property type="entry name" value="PriCT_2"/>
</dbReference>
<accession>A0AB39XEQ5</accession>
<reference evidence="2" key="1">
    <citation type="submission" date="2024-08" db="EMBL/GenBank/DDBJ databases">
        <authorList>
            <person name="Chaddad Z."/>
            <person name="Lamrabet M."/>
            <person name="Bouhnik O."/>
            <person name="Alami S."/>
            <person name="Wipf D."/>
            <person name="Courty P.E."/>
            <person name="Missbah El Idrissi M."/>
        </authorList>
    </citation>
    <scope>NUCLEOTIDE SEQUENCE</scope>
    <source>
        <strain evidence="2">LLZ17</strain>
    </source>
</reference>
<dbReference type="SMART" id="SM00943">
    <property type="entry name" value="Prim-Pol"/>
    <property type="match status" value="1"/>
</dbReference>
<dbReference type="AlphaFoldDB" id="A0AB39XEQ5"/>
<dbReference type="SUPFAM" id="SSF56747">
    <property type="entry name" value="Prim-pol domain"/>
    <property type="match status" value="1"/>
</dbReference>
<evidence type="ECO:0000313" key="2">
    <source>
        <dbReference type="EMBL" id="XDV55272.1"/>
    </source>
</evidence>
<protein>
    <submittedName>
        <fullName evidence="2">Bifunctional DNA primase/polymerase</fullName>
    </submittedName>
</protein>
<name>A0AB39XEQ5_9BRAD</name>
<organism evidence="2">
    <name type="scientific">Bradyrhizobium sp. LLZ17</name>
    <dbReference type="NCBI Taxonomy" id="3239388"/>
    <lineage>
        <taxon>Bacteria</taxon>
        <taxon>Pseudomonadati</taxon>
        <taxon>Pseudomonadota</taxon>
        <taxon>Alphaproteobacteria</taxon>
        <taxon>Hyphomicrobiales</taxon>
        <taxon>Nitrobacteraceae</taxon>
        <taxon>Bradyrhizobium</taxon>
    </lineage>
</organism>
<dbReference type="Pfam" id="PF09250">
    <property type="entry name" value="Prim-Pol"/>
    <property type="match status" value="1"/>
</dbReference>
<dbReference type="InterPro" id="IPR015330">
    <property type="entry name" value="DNA_primase/pol_bifunc_N"/>
</dbReference>
<dbReference type="RefSeq" id="WP_369719727.1">
    <property type="nucleotide sequence ID" value="NZ_CP165734.1"/>
</dbReference>
<gene>
    <name evidence="2" type="ORF">AB8Z38_20920</name>
</gene>
<dbReference type="GO" id="GO:0016817">
    <property type="term" value="F:hydrolase activity, acting on acid anhydrides"/>
    <property type="evidence" value="ECO:0007669"/>
    <property type="project" value="InterPro"/>
</dbReference>
<sequence length="322" mass="36479">MKGFIATMLDYAKYGYFIFPAKFAKKQKLSHTSAGKSNGNPWGYTKDPDEISEYWRRWPHAAIGLPTGPMNGLFVIDVDTPDGHDQEGRESLMKLEMRYGALPRTRMAESPTGSKHYYFKQPPDVTIPCSVSKLGPGIDVRGNGGFVIAPPSVRPKRGEYKWINHALIADAPKWLLDLVAVRSHVLKAIVLDPKLRAIVLKDAGKGVSLLPEDNPPVYATMSAEDLELKIRVALSVIPSDDYDLWYRIGAAICAALGEAGYSLFDEWSRSSSKYEARACERKWRYCRKLRSIRVETIFWRADRHDRRWRTLYRRLLSGEVAA</sequence>
<dbReference type="Pfam" id="PF08707">
    <property type="entry name" value="PriCT_2"/>
    <property type="match status" value="1"/>
</dbReference>